<evidence type="ECO:0000313" key="2">
    <source>
        <dbReference type="Proteomes" id="UP001501759"/>
    </source>
</evidence>
<reference evidence="2" key="1">
    <citation type="journal article" date="2019" name="Int. J. Syst. Evol. Microbiol.">
        <title>The Global Catalogue of Microorganisms (GCM) 10K type strain sequencing project: providing services to taxonomists for standard genome sequencing and annotation.</title>
        <authorList>
            <consortium name="The Broad Institute Genomics Platform"/>
            <consortium name="The Broad Institute Genome Sequencing Center for Infectious Disease"/>
            <person name="Wu L."/>
            <person name="Ma J."/>
        </authorList>
    </citation>
    <scope>NUCLEOTIDE SEQUENCE [LARGE SCALE GENOMIC DNA]</scope>
    <source>
        <strain evidence="2">JCM 18409</strain>
    </source>
</reference>
<organism evidence="1 2">
    <name type="scientific">Streptomyces siamensis</name>
    <dbReference type="NCBI Taxonomy" id="1274986"/>
    <lineage>
        <taxon>Bacteria</taxon>
        <taxon>Bacillati</taxon>
        <taxon>Actinomycetota</taxon>
        <taxon>Actinomycetes</taxon>
        <taxon>Kitasatosporales</taxon>
        <taxon>Streptomycetaceae</taxon>
        <taxon>Streptomyces</taxon>
    </lineage>
</organism>
<protein>
    <recommendedName>
        <fullName evidence="3">SMI1/KNR4 family protein</fullName>
    </recommendedName>
</protein>
<dbReference type="SUPFAM" id="SSF160631">
    <property type="entry name" value="SMI1/KNR4-like"/>
    <property type="match status" value="1"/>
</dbReference>
<evidence type="ECO:0008006" key="3">
    <source>
        <dbReference type="Google" id="ProtNLM"/>
    </source>
</evidence>
<dbReference type="Proteomes" id="UP001501759">
    <property type="component" value="Unassembled WGS sequence"/>
</dbReference>
<accession>A0ABP9J0E6</accession>
<comment type="caution">
    <text evidence="1">The sequence shown here is derived from an EMBL/GenBank/DDBJ whole genome shotgun (WGS) entry which is preliminary data.</text>
</comment>
<evidence type="ECO:0000313" key="1">
    <source>
        <dbReference type="EMBL" id="GAA5014845.1"/>
    </source>
</evidence>
<sequence length="166" mass="18448">MTDDEIIHRIREQDAASELPQPAPPEAVAELEAAVGHPMPPLLKRIYLEVADGGFGRWGEALSLTDTTYSFSDSRRLLEEYLGWRGRPNYPLSVVPLLTWGCAIWSLVDYSTPEGRMWGWDPNAACPEHGHALFPEDLTLTERLCGWLDGCSDFPKAPAGPYCSDC</sequence>
<keyword evidence="2" id="KW-1185">Reference proteome</keyword>
<proteinExistence type="predicted"/>
<name>A0ABP9J0E6_9ACTN</name>
<dbReference type="InterPro" id="IPR037883">
    <property type="entry name" value="Knr4/Smi1-like_sf"/>
</dbReference>
<dbReference type="EMBL" id="BAABKB010000013">
    <property type="protein sequence ID" value="GAA5014845.1"/>
    <property type="molecule type" value="Genomic_DNA"/>
</dbReference>
<dbReference type="RefSeq" id="WP_345650327.1">
    <property type="nucleotide sequence ID" value="NZ_BAABKB010000013.1"/>
</dbReference>
<gene>
    <name evidence="1" type="ORF">GCM10023335_38960</name>
</gene>